<dbReference type="InterPro" id="IPR036013">
    <property type="entry name" value="Band_7/SPFH_dom_sf"/>
</dbReference>
<dbReference type="Pfam" id="PF01145">
    <property type="entry name" value="Band_7"/>
    <property type="match status" value="1"/>
</dbReference>
<keyword evidence="4" id="KW-1133">Transmembrane helix</keyword>
<reference evidence="6 7" key="1">
    <citation type="submission" date="2018-10" db="EMBL/GenBank/DDBJ databases">
        <title>Paraburkholderia sp. 7MK8-2, isolated from soil.</title>
        <authorList>
            <person name="Gao Z.-H."/>
            <person name="Qiu L.-H."/>
        </authorList>
    </citation>
    <scope>NUCLEOTIDE SEQUENCE [LARGE SCALE GENOMIC DNA]</scope>
    <source>
        <strain evidence="6 7">7MK8-2</strain>
    </source>
</reference>
<dbReference type="Proteomes" id="UP000280434">
    <property type="component" value="Unassembled WGS sequence"/>
</dbReference>
<feature type="coiled-coil region" evidence="2">
    <location>
        <begin position="306"/>
        <end position="340"/>
    </location>
</feature>
<keyword evidence="4" id="KW-0812">Transmembrane</keyword>
<comment type="subcellular location">
    <subcellularLocation>
        <location evidence="1">Membrane</location>
        <topology evidence="1">Single-pass membrane protein</topology>
    </subcellularLocation>
</comment>
<evidence type="ECO:0000256" key="2">
    <source>
        <dbReference type="SAM" id="Coils"/>
    </source>
</evidence>
<evidence type="ECO:0000313" key="6">
    <source>
        <dbReference type="EMBL" id="RKP47516.1"/>
    </source>
</evidence>
<dbReference type="InterPro" id="IPR001107">
    <property type="entry name" value="Band_7"/>
</dbReference>
<comment type="caution">
    <text evidence="6">The sequence shown here is derived from an EMBL/GenBank/DDBJ whole genome shotgun (WGS) entry which is preliminary data.</text>
</comment>
<dbReference type="SUPFAM" id="SSF117892">
    <property type="entry name" value="Band 7/SPFH domain"/>
    <property type="match status" value="1"/>
</dbReference>
<dbReference type="SMART" id="SM00244">
    <property type="entry name" value="PHB"/>
    <property type="match status" value="1"/>
</dbReference>
<keyword evidence="4" id="KW-0472">Membrane</keyword>
<evidence type="ECO:0000256" key="3">
    <source>
        <dbReference type="SAM" id="MobiDB-lite"/>
    </source>
</evidence>
<evidence type="ECO:0000313" key="7">
    <source>
        <dbReference type="Proteomes" id="UP000280434"/>
    </source>
</evidence>
<feature type="transmembrane region" description="Helical" evidence="4">
    <location>
        <begin position="117"/>
        <end position="138"/>
    </location>
</feature>
<dbReference type="GO" id="GO:0016020">
    <property type="term" value="C:membrane"/>
    <property type="evidence" value="ECO:0007669"/>
    <property type="project" value="UniProtKB-SubCell"/>
</dbReference>
<dbReference type="EMBL" id="RBZV01000005">
    <property type="protein sequence ID" value="RKP47516.1"/>
    <property type="molecule type" value="Genomic_DNA"/>
</dbReference>
<dbReference type="InterPro" id="IPR000163">
    <property type="entry name" value="Prohibitin"/>
</dbReference>
<dbReference type="Gene3D" id="3.30.479.30">
    <property type="entry name" value="Band 7 domain"/>
    <property type="match status" value="1"/>
</dbReference>
<feature type="region of interest" description="Disordered" evidence="3">
    <location>
        <begin position="1"/>
        <end position="37"/>
    </location>
</feature>
<evidence type="ECO:0000256" key="1">
    <source>
        <dbReference type="ARBA" id="ARBA00004167"/>
    </source>
</evidence>
<sequence length="376" mass="41476">MDSGPSSPIANAIAYPTTSNPRPSHRDTLDPQARHAAGTAPKTMMYEIASIDVLSIRPRHMQRVPDISMGKRSSPLNCGRQSINYRRLTSVSGNWIQDSSSTCRLLSGWDTNMNMKLSALPIGIAAAFILVFSCMHIVPAGHRGVVKIFGDVQDQPLPEGLHFLNPFARVVDFNVRFQSATATRAEGGTSDLQEVFEDITANYAYDPAHAPYVYNNFGDDADIETKFIVPALYESFKAVTSQYTAEQLVTQRAKVSQDIVQKLQSKLSKYHIIVSDINVQNFHFDTQFAAAVRQKVVAGQNRLTAEQQLETAKITAQQKIVEAEGQAKAIAIQAEAIQQQGGHEYVALEAVKKWDGHLPQQWSGAAIPFVNFTTQK</sequence>
<keyword evidence="7" id="KW-1185">Reference proteome</keyword>
<evidence type="ECO:0000259" key="5">
    <source>
        <dbReference type="SMART" id="SM00244"/>
    </source>
</evidence>
<accession>A0A494XG38</accession>
<name>A0A494XG38_9BURK</name>
<organism evidence="6 7">
    <name type="scientific">Trinickia fusca</name>
    <dbReference type="NCBI Taxonomy" id="2419777"/>
    <lineage>
        <taxon>Bacteria</taxon>
        <taxon>Pseudomonadati</taxon>
        <taxon>Pseudomonadota</taxon>
        <taxon>Betaproteobacteria</taxon>
        <taxon>Burkholderiales</taxon>
        <taxon>Burkholderiaceae</taxon>
        <taxon>Trinickia</taxon>
    </lineage>
</organism>
<gene>
    <name evidence="6" type="ORF">D7S89_14900</name>
</gene>
<dbReference type="PRINTS" id="PR00679">
    <property type="entry name" value="PROHIBITIN"/>
</dbReference>
<feature type="compositionally biased region" description="Basic and acidic residues" evidence="3">
    <location>
        <begin position="24"/>
        <end position="33"/>
    </location>
</feature>
<dbReference type="PANTHER" id="PTHR23222:SF0">
    <property type="entry name" value="PROHIBITIN 1"/>
    <property type="match status" value="1"/>
</dbReference>
<dbReference type="PANTHER" id="PTHR23222">
    <property type="entry name" value="PROHIBITIN"/>
    <property type="match status" value="1"/>
</dbReference>
<feature type="domain" description="Band 7" evidence="5">
    <location>
        <begin position="133"/>
        <end position="296"/>
    </location>
</feature>
<evidence type="ECO:0000256" key="4">
    <source>
        <dbReference type="SAM" id="Phobius"/>
    </source>
</evidence>
<dbReference type="CDD" id="cd03401">
    <property type="entry name" value="SPFH_prohibitin"/>
    <property type="match status" value="1"/>
</dbReference>
<proteinExistence type="predicted"/>
<keyword evidence="2" id="KW-0175">Coiled coil</keyword>
<dbReference type="AlphaFoldDB" id="A0A494XG38"/>
<protein>
    <submittedName>
        <fullName evidence="6">Prohibitin family protein</fullName>
    </submittedName>
</protein>